<accession>A0A9X2MIW2</accession>
<proteinExistence type="predicted"/>
<dbReference type="InterPro" id="IPR016152">
    <property type="entry name" value="PTrfase/Anion_transptr"/>
</dbReference>
<evidence type="ECO:0000313" key="3">
    <source>
        <dbReference type="Proteomes" id="UP001142078"/>
    </source>
</evidence>
<dbReference type="Gene3D" id="3.40.930.10">
    <property type="entry name" value="Mannitol-specific EII, Chain A"/>
    <property type="match status" value="1"/>
</dbReference>
<dbReference type="InterPro" id="IPR051541">
    <property type="entry name" value="PTS_SugarTrans_NitroReg"/>
</dbReference>
<dbReference type="CDD" id="cd00211">
    <property type="entry name" value="PTS_IIA_fru"/>
    <property type="match status" value="1"/>
</dbReference>
<dbReference type="AlphaFoldDB" id="A0A9X2MIW2"/>
<organism evidence="2 3">
    <name type="scientific">Anaerosalibacter massiliensis</name>
    <dbReference type="NCBI Taxonomy" id="1347392"/>
    <lineage>
        <taxon>Bacteria</taxon>
        <taxon>Bacillati</taxon>
        <taxon>Bacillota</taxon>
        <taxon>Tissierellia</taxon>
        <taxon>Tissierellales</taxon>
        <taxon>Sporanaerobacteraceae</taxon>
        <taxon>Anaerosalibacter</taxon>
    </lineage>
</organism>
<name>A0A9X2MIW2_9FIRM</name>
<dbReference type="PROSITE" id="PS51094">
    <property type="entry name" value="PTS_EIIA_TYPE_2"/>
    <property type="match status" value="1"/>
</dbReference>
<sequence>MEIAKYVKKELVDIEINCENKDELFNKIYEEAFKNKYVKKGFLKKIRDREEKYPTGIELSKYSVAIPHTDAELVNEQFISINILKNPISFNLMDDSSKKTDVSIVFVLGLNKPDEQLIILKEMIALIQNENIINGMLNAKSESQILEIIQQGR</sequence>
<dbReference type="InterPro" id="IPR002178">
    <property type="entry name" value="PTS_EIIA_type-2_dom"/>
</dbReference>
<dbReference type="Proteomes" id="UP001142078">
    <property type="component" value="Unassembled WGS sequence"/>
</dbReference>
<reference evidence="2" key="1">
    <citation type="submission" date="2022-07" db="EMBL/GenBank/DDBJ databases">
        <title>Enhanced cultured diversity of the mouse gut microbiota enables custom-made synthetic communities.</title>
        <authorList>
            <person name="Afrizal A."/>
        </authorList>
    </citation>
    <scope>NUCLEOTIDE SEQUENCE</scope>
    <source>
        <strain evidence="2">DSM 29482</strain>
    </source>
</reference>
<dbReference type="PANTHER" id="PTHR47738">
    <property type="entry name" value="PTS SYSTEM FRUCTOSE-LIKE EIIA COMPONENT-RELATED"/>
    <property type="match status" value="1"/>
</dbReference>
<evidence type="ECO:0000259" key="1">
    <source>
        <dbReference type="PROSITE" id="PS51094"/>
    </source>
</evidence>
<dbReference type="EMBL" id="JANJZL010000006">
    <property type="protein sequence ID" value="MCR2044479.1"/>
    <property type="molecule type" value="Genomic_DNA"/>
</dbReference>
<keyword evidence="2" id="KW-0762">Sugar transport</keyword>
<dbReference type="SUPFAM" id="SSF55804">
    <property type="entry name" value="Phoshotransferase/anion transport protein"/>
    <property type="match status" value="1"/>
</dbReference>
<protein>
    <submittedName>
        <fullName evidence="2">PTS sugar transporter subunit IIA</fullName>
    </submittedName>
</protein>
<feature type="domain" description="PTS EIIA type-2" evidence="1">
    <location>
        <begin position="5"/>
        <end position="152"/>
    </location>
</feature>
<dbReference type="RefSeq" id="WP_042683387.1">
    <property type="nucleotide sequence ID" value="NZ_CABKTM010000075.1"/>
</dbReference>
<keyword evidence="3" id="KW-1185">Reference proteome</keyword>
<comment type="caution">
    <text evidence="2">The sequence shown here is derived from an EMBL/GenBank/DDBJ whole genome shotgun (WGS) entry which is preliminary data.</text>
</comment>
<evidence type="ECO:0000313" key="2">
    <source>
        <dbReference type="EMBL" id="MCR2044479.1"/>
    </source>
</evidence>
<gene>
    <name evidence="2" type="ORF">NSA23_10170</name>
</gene>
<keyword evidence="2" id="KW-0813">Transport</keyword>
<dbReference type="Pfam" id="PF00359">
    <property type="entry name" value="PTS_EIIA_2"/>
    <property type="match status" value="1"/>
</dbReference>
<dbReference type="PANTHER" id="PTHR47738:SF3">
    <property type="entry name" value="PHOSPHOTRANSFERASE SYSTEM MANNITOL_FRUCTOSE-SPECIFIC IIA DOMAIN CONTAINING PROTEIN"/>
    <property type="match status" value="1"/>
</dbReference>